<accession>A0AAD4F5N4</accession>
<keyword evidence="2" id="KW-1185">Reference proteome</keyword>
<name>A0AAD4F5N4_9PEZI</name>
<reference evidence="1" key="1">
    <citation type="submission" date="2023-02" db="EMBL/GenBank/DDBJ databases">
        <authorList>
            <person name="Palmer J.M."/>
        </authorList>
    </citation>
    <scope>NUCLEOTIDE SEQUENCE</scope>
    <source>
        <strain evidence="1">FW57</strain>
    </source>
</reference>
<sequence length="257" mass="27641">MASTLLQTWIPEPPCQQHSGHLYELRVLVPKFKMLAKLSLMLAPLALLGSTALAAPAPEVPDALAPRQTACPTVTSWKAYSWSTVVLSTTTVTNRYSTLGSVTSSKTESLTVTLGTVSTVISPAVTTIPTSTTTATVAVETSTLVWDTITEKVTSPGYAPASECDVTTVTYTIPSTSSYTWTQAVSYATTWISTTGHVNTTTEVYYDWTTRTTTKAGSTTYDTTVTVPITWTSEEIVYETVTATIWAQGCQTYACQK</sequence>
<protein>
    <submittedName>
        <fullName evidence="1">Uncharacterized protein</fullName>
    </submittedName>
</protein>
<organism evidence="1 2">
    <name type="scientific">Staphylotrichum longicolle</name>
    <dbReference type="NCBI Taxonomy" id="669026"/>
    <lineage>
        <taxon>Eukaryota</taxon>
        <taxon>Fungi</taxon>
        <taxon>Dikarya</taxon>
        <taxon>Ascomycota</taxon>
        <taxon>Pezizomycotina</taxon>
        <taxon>Sordariomycetes</taxon>
        <taxon>Sordariomycetidae</taxon>
        <taxon>Sordariales</taxon>
        <taxon>Chaetomiaceae</taxon>
        <taxon>Staphylotrichum</taxon>
    </lineage>
</organism>
<comment type="caution">
    <text evidence="1">The sequence shown here is derived from an EMBL/GenBank/DDBJ whole genome shotgun (WGS) entry which is preliminary data.</text>
</comment>
<evidence type="ECO:0000313" key="1">
    <source>
        <dbReference type="EMBL" id="KAG7291233.1"/>
    </source>
</evidence>
<dbReference type="Proteomes" id="UP001197093">
    <property type="component" value="Unassembled WGS sequence"/>
</dbReference>
<dbReference type="EMBL" id="JAHCVI010000001">
    <property type="protein sequence ID" value="KAG7291233.1"/>
    <property type="molecule type" value="Genomic_DNA"/>
</dbReference>
<proteinExistence type="predicted"/>
<dbReference type="AlphaFoldDB" id="A0AAD4F5N4"/>
<evidence type="ECO:0000313" key="2">
    <source>
        <dbReference type="Proteomes" id="UP001197093"/>
    </source>
</evidence>
<gene>
    <name evidence="1" type="ORF">NEMBOFW57_001245</name>
</gene>